<dbReference type="InterPro" id="IPR050563">
    <property type="entry name" value="4-hydroxybenzoyl-CoA_TE"/>
</dbReference>
<proteinExistence type="inferred from homology"/>
<protein>
    <submittedName>
        <fullName evidence="3">Acyl-CoA thioesterase</fullName>
    </submittedName>
</protein>
<comment type="similarity">
    <text evidence="1">Belongs to the 4-hydroxybenzoyl-CoA thioesterase family.</text>
</comment>
<dbReference type="CDD" id="cd00586">
    <property type="entry name" value="4HBT"/>
    <property type="match status" value="1"/>
</dbReference>
<gene>
    <name evidence="3" type="ORF">K8V47_10085</name>
</gene>
<organism evidence="3 4">
    <name type="scientific">Candidatus Amulumruptor caecigallinarius</name>
    <dbReference type="NCBI Taxonomy" id="2109911"/>
    <lineage>
        <taxon>Bacteria</taxon>
        <taxon>Pseudomonadati</taxon>
        <taxon>Bacteroidota</taxon>
        <taxon>Bacteroidia</taxon>
        <taxon>Bacteroidales</taxon>
        <taxon>Muribaculaceae</taxon>
        <taxon>Candidatus Amulumruptor</taxon>
    </lineage>
</organism>
<evidence type="ECO:0000313" key="4">
    <source>
        <dbReference type="Proteomes" id="UP000711407"/>
    </source>
</evidence>
<dbReference type="GO" id="GO:0047617">
    <property type="term" value="F:fatty acyl-CoA hydrolase activity"/>
    <property type="evidence" value="ECO:0007669"/>
    <property type="project" value="TreeGrafter"/>
</dbReference>
<reference evidence="3" key="2">
    <citation type="submission" date="2021-09" db="EMBL/GenBank/DDBJ databases">
        <authorList>
            <person name="Gilroy R."/>
        </authorList>
    </citation>
    <scope>NUCLEOTIDE SEQUENCE</scope>
    <source>
        <strain evidence="3">4100</strain>
    </source>
</reference>
<dbReference type="AlphaFoldDB" id="A0A4Q0UB72"/>
<dbReference type="PIRSF" id="PIRSF003230">
    <property type="entry name" value="YbgC"/>
    <property type="match status" value="1"/>
</dbReference>
<dbReference type="Proteomes" id="UP000711407">
    <property type="component" value="Unassembled WGS sequence"/>
</dbReference>
<comment type="caution">
    <text evidence="3">The sequence shown here is derived from an EMBL/GenBank/DDBJ whole genome shotgun (WGS) entry which is preliminary data.</text>
</comment>
<dbReference type="InterPro" id="IPR006684">
    <property type="entry name" value="YbgC/YbaW"/>
</dbReference>
<keyword evidence="2" id="KW-0378">Hydrolase</keyword>
<sequence>MSVNQHPKLSDYTYCLEFKVRDYEVDSQGIVNNANYLHYLEHTRHLCCEEHGLSFREMSEAGLIAVVRKIEIEYLHSLGLADRFVSCINLHRQGARFVFTQHIYRLPDMLPIVKADVTIVCTANGRLTRGDELAEAFKDIIS</sequence>
<reference evidence="3" key="1">
    <citation type="journal article" date="2021" name="PeerJ">
        <title>Extensive microbial diversity within the chicken gut microbiome revealed by metagenomics and culture.</title>
        <authorList>
            <person name="Gilroy R."/>
            <person name="Ravi A."/>
            <person name="Getino M."/>
            <person name="Pursley I."/>
            <person name="Horton D.L."/>
            <person name="Alikhan N.F."/>
            <person name="Baker D."/>
            <person name="Gharbi K."/>
            <person name="Hall N."/>
            <person name="Watson M."/>
            <person name="Adriaenssens E.M."/>
            <person name="Foster-Nyarko E."/>
            <person name="Jarju S."/>
            <person name="Secka A."/>
            <person name="Antonio M."/>
            <person name="Oren A."/>
            <person name="Chaudhuri R.R."/>
            <person name="La Ragione R."/>
            <person name="Hildebrand F."/>
            <person name="Pallen M.J."/>
        </authorList>
    </citation>
    <scope>NUCLEOTIDE SEQUENCE</scope>
    <source>
        <strain evidence="3">4100</strain>
    </source>
</reference>
<evidence type="ECO:0000256" key="1">
    <source>
        <dbReference type="ARBA" id="ARBA00005953"/>
    </source>
</evidence>
<dbReference type="PANTHER" id="PTHR31793:SF27">
    <property type="entry name" value="NOVEL THIOESTERASE SUPERFAMILY DOMAIN AND SAPOSIN A-TYPE DOMAIN CONTAINING PROTEIN (0610012H03RIK)"/>
    <property type="match status" value="1"/>
</dbReference>
<dbReference type="Gene3D" id="3.10.129.10">
    <property type="entry name" value="Hotdog Thioesterase"/>
    <property type="match status" value="1"/>
</dbReference>
<dbReference type="EMBL" id="DYXT01000053">
    <property type="protein sequence ID" value="HJE40087.1"/>
    <property type="molecule type" value="Genomic_DNA"/>
</dbReference>
<dbReference type="SUPFAM" id="SSF54637">
    <property type="entry name" value="Thioesterase/thiol ester dehydrase-isomerase"/>
    <property type="match status" value="1"/>
</dbReference>
<accession>A0A4Q0UB72</accession>
<evidence type="ECO:0000256" key="2">
    <source>
        <dbReference type="ARBA" id="ARBA00022801"/>
    </source>
</evidence>
<dbReference type="Pfam" id="PF13279">
    <property type="entry name" value="4HBT_2"/>
    <property type="match status" value="1"/>
</dbReference>
<dbReference type="InterPro" id="IPR029069">
    <property type="entry name" value="HotDog_dom_sf"/>
</dbReference>
<name>A0A4Q0UB72_9BACT</name>
<evidence type="ECO:0000313" key="3">
    <source>
        <dbReference type="EMBL" id="HJE40087.1"/>
    </source>
</evidence>
<dbReference type="PANTHER" id="PTHR31793">
    <property type="entry name" value="4-HYDROXYBENZOYL-COA THIOESTERASE FAMILY MEMBER"/>
    <property type="match status" value="1"/>
</dbReference>